<evidence type="ECO:0000256" key="5">
    <source>
        <dbReference type="SAM" id="Phobius"/>
    </source>
</evidence>
<evidence type="ECO:0000313" key="7">
    <source>
        <dbReference type="EMBL" id="MDS0244834.1"/>
    </source>
</evidence>
<dbReference type="InterPro" id="IPR010920">
    <property type="entry name" value="LSM_dom_sf"/>
</dbReference>
<sequence length="366" mass="40291">MTEEIEQNWQTWTGFAIVAGAALAVVIAVMVVVAVALNLIGRRKSWASRLSERVRWPFRITLLILALAVSMSALPVDDDLRGGLTHVFGILIIISGAWLLAQLFLFFIDSGSQRYRLVESDTFSARKIRTQLQIVRRLVIVVIVVVAAGAILMTFDAVRAVGASVLASAGIASIVAGLAAQSVLSNLFAGVQLAFSEAIRVGDVVVVEGEFGRINEITLSYVVLELWDQRTLVLPCTYFTTNPFENWTKLGRALLGTVYFDLDWRVPVEQMRGELERILTETELWDRASHSVQVTDAVGGMLQVRVVVSASDSGQLWDLRCLVREKLAEWVRTAHPEALPLQRVQIGEEPSGAGAMRVREQPIPEA</sequence>
<evidence type="ECO:0000256" key="2">
    <source>
        <dbReference type="ARBA" id="ARBA00022692"/>
    </source>
</evidence>
<evidence type="ECO:0000256" key="3">
    <source>
        <dbReference type="ARBA" id="ARBA00022989"/>
    </source>
</evidence>
<reference evidence="7 8" key="1">
    <citation type="submission" date="2021-06" db="EMBL/GenBank/DDBJ databases">
        <title>Genome-based taxonomic framework of Microbacterium strains isolated from marine environment, the description of four new species and reclassification of four preexisting species.</title>
        <authorList>
            <person name="Lee S.D."/>
            <person name="Kim S.-M."/>
            <person name="Byeon Y.-S."/>
            <person name="Yang H.L."/>
            <person name="Kim I.S."/>
        </authorList>
    </citation>
    <scope>NUCLEOTIDE SEQUENCE [LARGE SCALE GENOMIC DNA]</scope>
    <source>
        <strain evidence="7 8">KACC 20514</strain>
    </source>
</reference>
<dbReference type="InterPro" id="IPR023408">
    <property type="entry name" value="MscS_beta-dom_sf"/>
</dbReference>
<feature type="transmembrane region" description="Helical" evidence="5">
    <location>
        <begin position="161"/>
        <end position="180"/>
    </location>
</feature>
<feature type="transmembrane region" description="Helical" evidence="5">
    <location>
        <begin position="12"/>
        <end position="37"/>
    </location>
</feature>
<name>A0AAJ2HI57_9MICO</name>
<proteinExistence type="predicted"/>
<dbReference type="PANTHER" id="PTHR30566">
    <property type="entry name" value="YNAI-RELATED MECHANOSENSITIVE ION CHANNEL"/>
    <property type="match status" value="1"/>
</dbReference>
<feature type="transmembrane region" description="Helical" evidence="5">
    <location>
        <begin position="134"/>
        <end position="155"/>
    </location>
</feature>
<evidence type="ECO:0000256" key="4">
    <source>
        <dbReference type="ARBA" id="ARBA00023136"/>
    </source>
</evidence>
<keyword evidence="2 5" id="KW-0812">Transmembrane</keyword>
<comment type="subcellular location">
    <subcellularLocation>
        <location evidence="1">Membrane</location>
    </subcellularLocation>
</comment>
<dbReference type="GO" id="GO:0016020">
    <property type="term" value="C:membrane"/>
    <property type="evidence" value="ECO:0007669"/>
    <property type="project" value="UniProtKB-SubCell"/>
</dbReference>
<feature type="domain" description="Mechanosensitive ion channel MscS" evidence="6">
    <location>
        <begin position="183"/>
        <end position="249"/>
    </location>
</feature>
<dbReference type="AlphaFoldDB" id="A0AAJ2HI57"/>
<keyword evidence="3 5" id="KW-1133">Transmembrane helix</keyword>
<dbReference type="RefSeq" id="WP_310890729.1">
    <property type="nucleotide sequence ID" value="NZ_BAAAGR010000001.1"/>
</dbReference>
<protein>
    <submittedName>
        <fullName evidence="7">Mechanosensitive ion channel family protein</fullName>
    </submittedName>
</protein>
<dbReference type="GO" id="GO:0055085">
    <property type="term" value="P:transmembrane transport"/>
    <property type="evidence" value="ECO:0007669"/>
    <property type="project" value="InterPro"/>
</dbReference>
<dbReference type="Gene3D" id="1.10.287.1260">
    <property type="match status" value="1"/>
</dbReference>
<dbReference type="Pfam" id="PF00924">
    <property type="entry name" value="MS_channel_2nd"/>
    <property type="match status" value="1"/>
</dbReference>
<evidence type="ECO:0000259" key="6">
    <source>
        <dbReference type="Pfam" id="PF00924"/>
    </source>
</evidence>
<dbReference type="InterPro" id="IPR006685">
    <property type="entry name" value="MscS_channel_2nd"/>
</dbReference>
<keyword evidence="4 5" id="KW-0472">Membrane</keyword>
<dbReference type="PANTHER" id="PTHR30566:SF25">
    <property type="entry name" value="INNER MEMBRANE PROTEIN"/>
    <property type="match status" value="1"/>
</dbReference>
<dbReference type="SUPFAM" id="SSF50182">
    <property type="entry name" value="Sm-like ribonucleoproteins"/>
    <property type="match status" value="1"/>
</dbReference>
<gene>
    <name evidence="7" type="ORF">KZC50_04325</name>
</gene>
<evidence type="ECO:0000313" key="8">
    <source>
        <dbReference type="Proteomes" id="UP001183582"/>
    </source>
</evidence>
<evidence type="ECO:0000256" key="1">
    <source>
        <dbReference type="ARBA" id="ARBA00004370"/>
    </source>
</evidence>
<comment type="caution">
    <text evidence="7">The sequence shown here is derived from an EMBL/GenBank/DDBJ whole genome shotgun (WGS) entry which is preliminary data.</text>
</comment>
<dbReference type="GeneID" id="301457428"/>
<dbReference type="EMBL" id="JAHWXH010000001">
    <property type="protein sequence ID" value="MDS0244834.1"/>
    <property type="molecule type" value="Genomic_DNA"/>
</dbReference>
<feature type="transmembrane region" description="Helical" evidence="5">
    <location>
        <begin position="88"/>
        <end position="108"/>
    </location>
</feature>
<dbReference type="Gene3D" id="2.30.30.60">
    <property type="match status" value="1"/>
</dbReference>
<organism evidence="7 8">
    <name type="scientific">Microbacterium aurantiacum</name>
    <dbReference type="NCBI Taxonomy" id="162393"/>
    <lineage>
        <taxon>Bacteria</taxon>
        <taxon>Bacillati</taxon>
        <taxon>Actinomycetota</taxon>
        <taxon>Actinomycetes</taxon>
        <taxon>Micrococcales</taxon>
        <taxon>Microbacteriaceae</taxon>
        <taxon>Microbacterium</taxon>
    </lineage>
</organism>
<feature type="transmembrane region" description="Helical" evidence="5">
    <location>
        <begin position="58"/>
        <end position="76"/>
    </location>
</feature>
<accession>A0AAJ2HI57</accession>
<dbReference type="Proteomes" id="UP001183582">
    <property type="component" value="Unassembled WGS sequence"/>
</dbReference>